<reference evidence="6" key="1">
    <citation type="journal article" date="2020" name="mSystems">
        <title>Genome- and Community-Level Interaction Insights into Carbon Utilization and Element Cycling Functions of Hydrothermarchaeota in Hydrothermal Sediment.</title>
        <authorList>
            <person name="Zhou Z."/>
            <person name="Liu Y."/>
            <person name="Xu W."/>
            <person name="Pan J."/>
            <person name="Luo Z.H."/>
            <person name="Li M."/>
        </authorList>
    </citation>
    <scope>NUCLEOTIDE SEQUENCE [LARGE SCALE GENOMIC DNA]</scope>
    <source>
        <strain evidence="6">SpSt-222</strain>
    </source>
</reference>
<dbReference type="GO" id="GO:0016787">
    <property type="term" value="F:hydrolase activity"/>
    <property type="evidence" value="ECO:0007669"/>
    <property type="project" value="UniProtKB-KW"/>
</dbReference>
<sequence length="211" mass="23699">MGIEIVTLPCGPLETNAYLIVDGDRALLIDAPPESFLAVLDELERRHARLERIVITHTHWDHIVDAAKLRRETGAPIAAHPEAVPRLEQPRSLLTPLQFAIEPAPPDELLNDGDTLSFGPLHFQIIHTPGHTPEQISLYEPTRRWLFGGDTLFPGGYGRVDLPGSSMEQTIQTLRRLLQLPDEVIVFPGHGPTTTIGRERPWMEQLVSQWR</sequence>
<dbReference type="Pfam" id="PF00753">
    <property type="entry name" value="Lactamase_B"/>
    <property type="match status" value="1"/>
</dbReference>
<keyword evidence="2" id="KW-0479">Metal-binding</keyword>
<comment type="caution">
    <text evidence="6">The sequence shown here is derived from an EMBL/GenBank/DDBJ whole genome shotgun (WGS) entry which is preliminary data.</text>
</comment>
<gene>
    <name evidence="6" type="ORF">ENP47_07725</name>
</gene>
<evidence type="ECO:0000313" key="6">
    <source>
        <dbReference type="EMBL" id="HEF65471.1"/>
    </source>
</evidence>
<evidence type="ECO:0000256" key="1">
    <source>
        <dbReference type="ARBA" id="ARBA00001947"/>
    </source>
</evidence>
<dbReference type="Gene3D" id="3.60.15.10">
    <property type="entry name" value="Ribonuclease Z/Hydroxyacylglutathione hydrolase-like"/>
    <property type="match status" value="1"/>
</dbReference>
<dbReference type="SUPFAM" id="SSF56281">
    <property type="entry name" value="Metallo-hydrolase/oxidoreductase"/>
    <property type="match status" value="1"/>
</dbReference>
<dbReference type="InterPro" id="IPR001279">
    <property type="entry name" value="Metallo-B-lactamas"/>
</dbReference>
<accession>A0A7C1XGV6</accession>
<dbReference type="SMART" id="SM00849">
    <property type="entry name" value="Lactamase_B"/>
    <property type="match status" value="1"/>
</dbReference>
<dbReference type="InterPro" id="IPR051453">
    <property type="entry name" value="MBL_Glyoxalase_II"/>
</dbReference>
<organism evidence="6">
    <name type="scientific">Thermomicrobium roseum</name>
    <dbReference type="NCBI Taxonomy" id="500"/>
    <lineage>
        <taxon>Bacteria</taxon>
        <taxon>Pseudomonadati</taxon>
        <taxon>Thermomicrobiota</taxon>
        <taxon>Thermomicrobia</taxon>
        <taxon>Thermomicrobiales</taxon>
        <taxon>Thermomicrobiaceae</taxon>
        <taxon>Thermomicrobium</taxon>
    </lineage>
</organism>
<evidence type="ECO:0000256" key="2">
    <source>
        <dbReference type="ARBA" id="ARBA00022723"/>
    </source>
</evidence>
<dbReference type="GO" id="GO:0046872">
    <property type="term" value="F:metal ion binding"/>
    <property type="evidence" value="ECO:0007669"/>
    <property type="project" value="UniProtKB-KW"/>
</dbReference>
<evidence type="ECO:0000256" key="4">
    <source>
        <dbReference type="ARBA" id="ARBA00022833"/>
    </source>
</evidence>
<keyword evidence="4" id="KW-0862">Zinc</keyword>
<dbReference type="InterPro" id="IPR036866">
    <property type="entry name" value="RibonucZ/Hydroxyglut_hydro"/>
</dbReference>
<evidence type="ECO:0000256" key="3">
    <source>
        <dbReference type="ARBA" id="ARBA00022801"/>
    </source>
</evidence>
<dbReference type="PANTHER" id="PTHR46233:SF3">
    <property type="entry name" value="HYDROXYACYLGLUTATHIONE HYDROLASE GLOC"/>
    <property type="match status" value="1"/>
</dbReference>
<proteinExistence type="predicted"/>
<dbReference type="EMBL" id="DSJL01000011">
    <property type="protein sequence ID" value="HEF65471.1"/>
    <property type="molecule type" value="Genomic_DNA"/>
</dbReference>
<evidence type="ECO:0000259" key="5">
    <source>
        <dbReference type="SMART" id="SM00849"/>
    </source>
</evidence>
<name>A0A7C1XGV6_THERO</name>
<feature type="domain" description="Metallo-beta-lactamase" evidence="5">
    <location>
        <begin position="14"/>
        <end position="190"/>
    </location>
</feature>
<keyword evidence="3 6" id="KW-0378">Hydrolase</keyword>
<dbReference type="AlphaFoldDB" id="A0A7C1XGV6"/>
<comment type="cofactor">
    <cofactor evidence="1">
        <name>Zn(2+)</name>
        <dbReference type="ChEBI" id="CHEBI:29105"/>
    </cofactor>
</comment>
<protein>
    <submittedName>
        <fullName evidence="6">MBL fold metallo-hydrolase</fullName>
    </submittedName>
</protein>
<dbReference type="CDD" id="cd06262">
    <property type="entry name" value="metallo-hydrolase-like_MBL-fold"/>
    <property type="match status" value="1"/>
</dbReference>
<dbReference type="PANTHER" id="PTHR46233">
    <property type="entry name" value="HYDROXYACYLGLUTATHIONE HYDROLASE GLOC"/>
    <property type="match status" value="1"/>
</dbReference>